<gene>
    <name evidence="12" type="primary">flhB</name>
    <name evidence="13" type="ORF">AMD01_12330</name>
</gene>
<dbReference type="InterPro" id="IPR006135">
    <property type="entry name" value="T3SS_substrate_exporter"/>
</dbReference>
<dbReference type="PANTHER" id="PTHR30531">
    <property type="entry name" value="FLAGELLAR BIOSYNTHETIC PROTEIN FLHB"/>
    <property type="match status" value="1"/>
</dbReference>
<organism evidence="13 14">
    <name type="scientific">Priestia koreensis</name>
    <dbReference type="NCBI Taxonomy" id="284581"/>
    <lineage>
        <taxon>Bacteria</taxon>
        <taxon>Bacillati</taxon>
        <taxon>Bacillota</taxon>
        <taxon>Bacilli</taxon>
        <taxon>Bacillales</taxon>
        <taxon>Bacillaceae</taxon>
        <taxon>Priestia</taxon>
    </lineage>
</organism>
<dbReference type="OrthoDB" id="9807950at2"/>
<keyword evidence="13" id="KW-0282">Flagellum</keyword>
<evidence type="ECO:0000256" key="8">
    <source>
        <dbReference type="ARBA" id="ARBA00022927"/>
    </source>
</evidence>
<keyword evidence="7 12" id="KW-1005">Bacterial flagellum biogenesis</keyword>
<evidence type="ECO:0000256" key="12">
    <source>
        <dbReference type="RuleBase" id="RU364091"/>
    </source>
</evidence>
<dbReference type="PRINTS" id="PR00950">
    <property type="entry name" value="TYPE3IMSPROT"/>
</dbReference>
<dbReference type="Gene3D" id="6.10.250.2080">
    <property type="match status" value="1"/>
</dbReference>
<dbReference type="NCBIfam" id="TIGR00328">
    <property type="entry name" value="flhB"/>
    <property type="match status" value="1"/>
</dbReference>
<dbReference type="EMBL" id="LILC01000013">
    <property type="protein sequence ID" value="KOO46598.1"/>
    <property type="molecule type" value="Genomic_DNA"/>
</dbReference>
<dbReference type="Proteomes" id="UP000037558">
    <property type="component" value="Unassembled WGS sequence"/>
</dbReference>
<dbReference type="PATRIC" id="fig|284581.3.peg.2587"/>
<evidence type="ECO:0000256" key="6">
    <source>
        <dbReference type="ARBA" id="ARBA00022692"/>
    </source>
</evidence>
<dbReference type="RefSeq" id="WP_053401691.1">
    <property type="nucleotide sequence ID" value="NZ_LILC01000013.1"/>
</dbReference>
<keyword evidence="6" id="KW-0812">Transmembrane</keyword>
<keyword evidence="8 12" id="KW-0653">Protein transport</keyword>
<evidence type="ECO:0000256" key="11">
    <source>
        <dbReference type="ARBA" id="ARBA00023225"/>
    </source>
</evidence>
<name>A0A0M0L7E1_9BACI</name>
<dbReference type="Pfam" id="PF01312">
    <property type="entry name" value="Bac_export_2"/>
    <property type="match status" value="1"/>
</dbReference>
<keyword evidence="13" id="KW-0966">Cell projection</keyword>
<dbReference type="Gene3D" id="3.40.1690.10">
    <property type="entry name" value="secretion proteins EscU"/>
    <property type="match status" value="1"/>
</dbReference>
<accession>A0A0M0L7E1</accession>
<evidence type="ECO:0000256" key="7">
    <source>
        <dbReference type="ARBA" id="ARBA00022795"/>
    </source>
</evidence>
<dbReference type="PANTHER" id="PTHR30531:SF12">
    <property type="entry name" value="FLAGELLAR BIOSYNTHETIC PROTEIN FLHB"/>
    <property type="match status" value="1"/>
</dbReference>
<evidence type="ECO:0000256" key="5">
    <source>
        <dbReference type="ARBA" id="ARBA00022475"/>
    </source>
</evidence>
<dbReference type="GO" id="GO:0005886">
    <property type="term" value="C:plasma membrane"/>
    <property type="evidence" value="ECO:0007669"/>
    <property type="project" value="UniProtKB-SubCell"/>
</dbReference>
<comment type="caution">
    <text evidence="13">The sequence shown here is derived from an EMBL/GenBank/DDBJ whole genome shotgun (WGS) entry which is preliminary data.</text>
</comment>
<comment type="function">
    <text evidence="12">Required for formation of the rod structure in the basal body of the flagellar apparatus. Together with FliI and FliH, may constitute the export apparatus of flagellin.</text>
</comment>
<keyword evidence="5 12" id="KW-1003">Cell membrane</keyword>
<keyword evidence="11 12" id="KW-1006">Bacterial flagellum protein export</keyword>
<dbReference type="AlphaFoldDB" id="A0A0M0L7E1"/>
<dbReference type="SUPFAM" id="SSF160544">
    <property type="entry name" value="EscU C-terminal domain-like"/>
    <property type="match status" value="1"/>
</dbReference>
<evidence type="ECO:0000256" key="10">
    <source>
        <dbReference type="ARBA" id="ARBA00023136"/>
    </source>
</evidence>
<sequence length="360" mass="40442">MKQIKLDLQFFAGEKTEKATPKKRQDSRKKGQVAKSQDVTTAIILLLSFLYFSFGAGNLFEQLRMLLIHSLQEYLAKDVTESNVFTILMELLPKIALAVGPIFLVVIVGALIANFMQVGFLISAESLKPNLNKINPISGAKRIFSMRAIVELLKSLLKVGLIGVATFSILWINHTEILLLSQKTVGAALVTISKLVLQMGLTGSAILLFLAFLDYLYQKFDFEKSIRMSKQDIKDEYKNIEGDPHIKGKIKQKQREMAMSRMMQEVPNADVVITNPTHYAIALKYDEAKMDAPYVIASGVDFMAQKIKSIAKSHEVVMIENRPLARALYDQTDVGDAVPEEFFKTIAEILAYVYRLKNKV</sequence>
<dbReference type="GO" id="GO:0044780">
    <property type="term" value="P:bacterial-type flagellum assembly"/>
    <property type="evidence" value="ECO:0007669"/>
    <property type="project" value="InterPro"/>
</dbReference>
<evidence type="ECO:0000313" key="13">
    <source>
        <dbReference type="EMBL" id="KOO46598.1"/>
    </source>
</evidence>
<evidence type="ECO:0000256" key="4">
    <source>
        <dbReference type="ARBA" id="ARBA00022448"/>
    </source>
</evidence>
<keyword evidence="9" id="KW-1133">Transmembrane helix</keyword>
<keyword evidence="14" id="KW-1185">Reference proteome</keyword>
<evidence type="ECO:0000313" key="14">
    <source>
        <dbReference type="Proteomes" id="UP000037558"/>
    </source>
</evidence>
<dbReference type="InterPro" id="IPR029025">
    <property type="entry name" value="T3SS_substrate_exporter_C"/>
</dbReference>
<dbReference type="FunFam" id="3.40.1690.10:FF:000001">
    <property type="entry name" value="Flagellar biosynthetic protein FlhB"/>
    <property type="match status" value="1"/>
</dbReference>
<reference evidence="14" key="1">
    <citation type="submission" date="2015-08" db="EMBL/GenBank/DDBJ databases">
        <title>Fjat-14210 dsm16467.</title>
        <authorList>
            <person name="Liu B."/>
            <person name="Wang J."/>
            <person name="Zhu Y."/>
            <person name="Liu G."/>
            <person name="Chen Q."/>
            <person name="Chen Z."/>
            <person name="Lan J."/>
            <person name="Che J."/>
            <person name="Ge C."/>
            <person name="Shi H."/>
            <person name="Pan Z."/>
            <person name="Liu X."/>
        </authorList>
    </citation>
    <scope>NUCLEOTIDE SEQUENCE [LARGE SCALE GENOMIC DNA]</scope>
    <source>
        <strain evidence="14">DSM 16467</strain>
    </source>
</reference>
<evidence type="ECO:0000256" key="2">
    <source>
        <dbReference type="ARBA" id="ARBA00010690"/>
    </source>
</evidence>
<evidence type="ECO:0000256" key="9">
    <source>
        <dbReference type="ARBA" id="ARBA00022989"/>
    </source>
</evidence>
<dbReference type="GO" id="GO:0009306">
    <property type="term" value="P:protein secretion"/>
    <property type="evidence" value="ECO:0007669"/>
    <property type="project" value="InterPro"/>
</dbReference>
<dbReference type="InterPro" id="IPR006136">
    <property type="entry name" value="FlhB"/>
</dbReference>
<keyword evidence="4 12" id="KW-0813">Transport</keyword>
<protein>
    <recommendedName>
        <fullName evidence="3 12">Flagellar biosynthetic protein FlhB</fullName>
    </recommendedName>
</protein>
<dbReference type="STRING" id="284581.AMD01_12330"/>
<keyword evidence="10" id="KW-0472">Membrane</keyword>
<comment type="similarity">
    <text evidence="2 12">Belongs to the type III secretion exporter family.</text>
</comment>
<evidence type="ECO:0000256" key="1">
    <source>
        <dbReference type="ARBA" id="ARBA00004651"/>
    </source>
</evidence>
<proteinExistence type="inferred from homology"/>
<keyword evidence="13" id="KW-0969">Cilium</keyword>
<comment type="subcellular location">
    <subcellularLocation>
        <location evidence="1">Cell membrane</location>
        <topology evidence="1">Multi-pass membrane protein</topology>
    </subcellularLocation>
</comment>
<evidence type="ECO:0000256" key="3">
    <source>
        <dbReference type="ARBA" id="ARBA00021622"/>
    </source>
</evidence>